<accession>A0A6J7UP21</accession>
<protein>
    <submittedName>
        <fullName evidence="1">Unannotated protein</fullName>
    </submittedName>
</protein>
<proteinExistence type="predicted"/>
<dbReference type="EMBL" id="CAFBQW010000086">
    <property type="protein sequence ID" value="CAB5066178.1"/>
    <property type="molecule type" value="Genomic_DNA"/>
</dbReference>
<name>A0A6J7UP21_9ZZZZ</name>
<dbReference type="AlphaFoldDB" id="A0A6J7UP21"/>
<organism evidence="1">
    <name type="scientific">freshwater metagenome</name>
    <dbReference type="NCBI Taxonomy" id="449393"/>
    <lineage>
        <taxon>unclassified sequences</taxon>
        <taxon>metagenomes</taxon>
        <taxon>ecological metagenomes</taxon>
    </lineage>
</organism>
<reference evidence="1" key="1">
    <citation type="submission" date="2020-05" db="EMBL/GenBank/DDBJ databases">
        <authorList>
            <person name="Chiriac C."/>
            <person name="Salcher M."/>
            <person name="Ghai R."/>
            <person name="Kavagutti S V."/>
        </authorList>
    </citation>
    <scope>NUCLEOTIDE SEQUENCE</scope>
</reference>
<sequence length="41" mass="4587">MLAERAQLQVEQIYSVTPGEYGPNEPTADTPEFLLLAQRPI</sequence>
<evidence type="ECO:0000313" key="1">
    <source>
        <dbReference type="EMBL" id="CAB5066178.1"/>
    </source>
</evidence>
<gene>
    <name evidence="1" type="ORF">UFOPK4354_00897</name>
</gene>